<evidence type="ECO:0000256" key="5">
    <source>
        <dbReference type="ARBA" id="ARBA00023049"/>
    </source>
</evidence>
<dbReference type="AlphaFoldDB" id="A0A419WGH9"/>
<comment type="similarity">
    <text evidence="6">Belongs to the peptidase M48 family.</text>
</comment>
<feature type="chain" id="PRO_5019001486" evidence="7">
    <location>
        <begin position="20"/>
        <end position="440"/>
    </location>
</feature>
<protein>
    <submittedName>
        <fullName evidence="9">Putative Zn-dependent protease</fullName>
    </submittedName>
</protein>
<dbReference type="Pfam" id="PF01435">
    <property type="entry name" value="Peptidase_M48"/>
    <property type="match status" value="1"/>
</dbReference>
<dbReference type="PANTHER" id="PTHR22726:SF1">
    <property type="entry name" value="METALLOENDOPEPTIDASE OMA1, MITOCHONDRIAL"/>
    <property type="match status" value="1"/>
</dbReference>
<evidence type="ECO:0000259" key="8">
    <source>
        <dbReference type="Pfam" id="PF01435"/>
    </source>
</evidence>
<dbReference type="InterPro" id="IPR001915">
    <property type="entry name" value="Peptidase_M48"/>
</dbReference>
<reference evidence="9 10" key="1">
    <citation type="submission" date="2018-09" db="EMBL/GenBank/DDBJ databases">
        <title>Genomic Encyclopedia of Archaeal and Bacterial Type Strains, Phase II (KMG-II): from individual species to whole genera.</title>
        <authorList>
            <person name="Goeker M."/>
        </authorList>
    </citation>
    <scope>NUCLEOTIDE SEQUENCE [LARGE SCALE GENOMIC DNA]</scope>
    <source>
        <strain evidence="9 10">DSM 21950</strain>
    </source>
</reference>
<accession>A0A419WGH9</accession>
<gene>
    <name evidence="9" type="ORF">BXY64_4199</name>
</gene>
<dbReference type="EMBL" id="RAPQ01000014">
    <property type="protein sequence ID" value="RKD94610.1"/>
    <property type="molecule type" value="Genomic_DNA"/>
</dbReference>
<evidence type="ECO:0000256" key="4">
    <source>
        <dbReference type="ARBA" id="ARBA00022833"/>
    </source>
</evidence>
<dbReference type="Proteomes" id="UP000284531">
    <property type="component" value="Unassembled WGS sequence"/>
</dbReference>
<keyword evidence="3 6" id="KW-0378">Hydrolase</keyword>
<dbReference type="PANTHER" id="PTHR22726">
    <property type="entry name" value="METALLOENDOPEPTIDASE OMA1"/>
    <property type="match status" value="1"/>
</dbReference>
<evidence type="ECO:0000256" key="3">
    <source>
        <dbReference type="ARBA" id="ARBA00022801"/>
    </source>
</evidence>
<comment type="cofactor">
    <cofactor evidence="6">
        <name>Zn(2+)</name>
        <dbReference type="ChEBI" id="CHEBI:29105"/>
    </cofactor>
    <text evidence="6">Binds 1 zinc ion per subunit.</text>
</comment>
<dbReference type="RefSeq" id="WP_120241862.1">
    <property type="nucleotide sequence ID" value="NZ_RAPQ01000014.1"/>
</dbReference>
<feature type="signal peptide" evidence="7">
    <location>
        <begin position="1"/>
        <end position="19"/>
    </location>
</feature>
<evidence type="ECO:0000313" key="9">
    <source>
        <dbReference type="EMBL" id="RKD94610.1"/>
    </source>
</evidence>
<keyword evidence="4 6" id="KW-0862">Zinc</keyword>
<keyword evidence="10" id="KW-1185">Reference proteome</keyword>
<dbReference type="GO" id="GO:0051603">
    <property type="term" value="P:proteolysis involved in protein catabolic process"/>
    <property type="evidence" value="ECO:0007669"/>
    <property type="project" value="TreeGrafter"/>
</dbReference>
<dbReference type="GO" id="GO:0016020">
    <property type="term" value="C:membrane"/>
    <property type="evidence" value="ECO:0007669"/>
    <property type="project" value="TreeGrafter"/>
</dbReference>
<proteinExistence type="inferred from homology"/>
<comment type="caution">
    <text evidence="9">The sequence shown here is derived from an EMBL/GenBank/DDBJ whole genome shotgun (WGS) entry which is preliminary data.</text>
</comment>
<dbReference type="OrthoDB" id="836026at2"/>
<feature type="domain" description="Peptidase M48" evidence="8">
    <location>
        <begin position="97"/>
        <end position="256"/>
    </location>
</feature>
<organism evidence="9 10">
    <name type="scientific">Marinifilum flexuosum</name>
    <dbReference type="NCBI Taxonomy" id="1117708"/>
    <lineage>
        <taxon>Bacteria</taxon>
        <taxon>Pseudomonadati</taxon>
        <taxon>Bacteroidota</taxon>
        <taxon>Bacteroidia</taxon>
        <taxon>Marinilabiliales</taxon>
        <taxon>Marinifilaceae</taxon>
    </lineage>
</organism>
<evidence type="ECO:0000256" key="7">
    <source>
        <dbReference type="SAM" id="SignalP"/>
    </source>
</evidence>
<dbReference type="InterPro" id="IPR011990">
    <property type="entry name" value="TPR-like_helical_dom_sf"/>
</dbReference>
<evidence type="ECO:0000313" key="10">
    <source>
        <dbReference type="Proteomes" id="UP000284531"/>
    </source>
</evidence>
<name>A0A419WGH9_9BACT</name>
<dbReference type="GO" id="GO:0004222">
    <property type="term" value="F:metalloendopeptidase activity"/>
    <property type="evidence" value="ECO:0007669"/>
    <property type="project" value="InterPro"/>
</dbReference>
<sequence>MKVKLTLILIAFCSLSAIANNSKYSFWTQKWMDNASAYEKESGNYQQTLHNHSWNYKNRKLLHDAAQEYLIQLEQQNAFYIDPELEDYLYQLINQIRPKAFPAQQKINLNIKVIKSAIPETFSFANGTIITSTGMLSLLQSEDELMAILAREIAHLTLDHNVETYTAMQTKKTISAIIGAGIYVASTANRIDKGDSYWEADYLGSFMSASSELLSYGILSALGVGYNRSRIYEADEIAQEWMMKNNRNAYALPQAIRRLQFYEAQSRGTINELSENRFFLKNRFENILNKKKYHLNPTGIKMTILDKEYDTNISDCLKTNAKLLVANECYAEALPLLNRSIQSHWTEGEAYLLKAVALRHTKYSEKDNHNILTILDKAENNAVADLPWVWSERALIHLRLNEKKKALDALIRYEEYFAQEQSENMFWARRMIAKLNKVTN</sequence>
<dbReference type="SUPFAM" id="SSF48452">
    <property type="entry name" value="TPR-like"/>
    <property type="match status" value="1"/>
</dbReference>
<keyword evidence="5 6" id="KW-0482">Metalloprotease</keyword>
<dbReference type="InterPro" id="IPR051156">
    <property type="entry name" value="Mito/Outer_Membr_Metalloprot"/>
</dbReference>
<keyword evidence="1 6" id="KW-0645">Protease</keyword>
<keyword evidence="2" id="KW-0479">Metal-binding</keyword>
<dbReference type="GO" id="GO:0046872">
    <property type="term" value="F:metal ion binding"/>
    <property type="evidence" value="ECO:0007669"/>
    <property type="project" value="UniProtKB-KW"/>
</dbReference>
<evidence type="ECO:0000256" key="1">
    <source>
        <dbReference type="ARBA" id="ARBA00022670"/>
    </source>
</evidence>
<evidence type="ECO:0000256" key="2">
    <source>
        <dbReference type="ARBA" id="ARBA00022723"/>
    </source>
</evidence>
<keyword evidence="7" id="KW-0732">Signal</keyword>
<evidence type="ECO:0000256" key="6">
    <source>
        <dbReference type="RuleBase" id="RU003983"/>
    </source>
</evidence>
<dbReference type="Gene3D" id="3.30.2010.10">
    <property type="entry name" value="Metalloproteases ('zincins'), catalytic domain"/>
    <property type="match status" value="1"/>
</dbReference>